<evidence type="ECO:0000259" key="3">
    <source>
        <dbReference type="Pfam" id="PF13511"/>
    </source>
</evidence>
<dbReference type="Proteomes" id="UP001139333">
    <property type="component" value="Unassembled WGS sequence"/>
</dbReference>
<feature type="compositionally biased region" description="Basic and acidic residues" evidence="1">
    <location>
        <begin position="127"/>
        <end position="139"/>
    </location>
</feature>
<accession>A0A9X2CJU8</accession>
<feature type="domain" description="DUF4124" evidence="3">
    <location>
        <begin position="15"/>
        <end position="54"/>
    </location>
</feature>
<gene>
    <name evidence="4" type="ORF">L2672_06920</name>
</gene>
<evidence type="ECO:0000313" key="4">
    <source>
        <dbReference type="EMBL" id="MCL1142426.1"/>
    </source>
</evidence>
<dbReference type="Pfam" id="PF13511">
    <property type="entry name" value="DUF4124"/>
    <property type="match status" value="1"/>
</dbReference>
<dbReference type="EMBL" id="JAKIKP010000003">
    <property type="protein sequence ID" value="MCL1142426.1"/>
    <property type="molecule type" value="Genomic_DNA"/>
</dbReference>
<proteinExistence type="predicted"/>
<feature type="chain" id="PRO_5040881248" evidence="2">
    <location>
        <begin position="24"/>
        <end position="146"/>
    </location>
</feature>
<keyword evidence="2" id="KW-0732">Signal</keyword>
<dbReference type="InterPro" id="IPR025392">
    <property type="entry name" value="DUF4124"/>
</dbReference>
<evidence type="ECO:0000313" key="5">
    <source>
        <dbReference type="Proteomes" id="UP001139333"/>
    </source>
</evidence>
<comment type="caution">
    <text evidence="4">The sequence shown here is derived from an EMBL/GenBank/DDBJ whole genome shotgun (WGS) entry which is preliminary data.</text>
</comment>
<reference evidence="4" key="1">
    <citation type="submission" date="2022-01" db="EMBL/GenBank/DDBJ databases">
        <title>Whole genome-based taxonomy of the Shewanellaceae.</title>
        <authorList>
            <person name="Martin-Rodriguez A.J."/>
        </authorList>
    </citation>
    <scope>NUCLEOTIDE SEQUENCE</scope>
    <source>
        <strain evidence="4">DSM 16422</strain>
    </source>
</reference>
<name>A0A9X2CJU8_9GAMM</name>
<protein>
    <submittedName>
        <fullName evidence="4">DUF4124 domain-containing protein</fullName>
    </submittedName>
</protein>
<dbReference type="RefSeq" id="WP_248995097.1">
    <property type="nucleotide sequence ID" value="NZ_JAKIKP010000003.1"/>
</dbReference>
<keyword evidence="5" id="KW-1185">Reference proteome</keyword>
<feature type="region of interest" description="Disordered" evidence="1">
    <location>
        <begin position="118"/>
        <end position="139"/>
    </location>
</feature>
<feature type="signal peptide" evidence="2">
    <location>
        <begin position="1"/>
        <end position="23"/>
    </location>
</feature>
<evidence type="ECO:0000256" key="1">
    <source>
        <dbReference type="SAM" id="MobiDB-lite"/>
    </source>
</evidence>
<evidence type="ECO:0000256" key="2">
    <source>
        <dbReference type="SAM" id="SignalP"/>
    </source>
</evidence>
<organism evidence="4 5">
    <name type="scientific">Shewanella gaetbuli</name>
    <dbReference type="NCBI Taxonomy" id="220752"/>
    <lineage>
        <taxon>Bacteria</taxon>
        <taxon>Pseudomonadati</taxon>
        <taxon>Pseudomonadota</taxon>
        <taxon>Gammaproteobacteria</taxon>
        <taxon>Alteromonadales</taxon>
        <taxon>Shewanellaceae</taxon>
        <taxon>Shewanella</taxon>
    </lineage>
</organism>
<dbReference type="AlphaFoldDB" id="A0A9X2CJU8"/>
<sequence length="146" mass="16229">MKRFIQLLAIVTSSILAFSAFSAAIYTWTDANGVVHYSQQPPKGVNATIISSEDLQPKKIGTKTPTRFNDGSVEESDLARSAKLIKEKDAQQAKSICDNAKHSLDLLNTYTRLTKTDDSGEEVTMTEEDKQSARAENEQRIKLFCQ</sequence>